<keyword evidence="3" id="KW-1185">Reference proteome</keyword>
<reference evidence="2 3" key="1">
    <citation type="journal article" date="2013" name="Int. J. Syst. Evol. Microbiol.">
        <title>Roseomonas aerophila sp. nov., isolated from air.</title>
        <authorList>
            <person name="Kim S.J."/>
            <person name="Weon H.Y."/>
            <person name="Ahn J.H."/>
            <person name="Hong S.B."/>
            <person name="Seok S.J."/>
            <person name="Whang K.S."/>
            <person name="Kwon S.W."/>
        </authorList>
    </citation>
    <scope>NUCLEOTIDE SEQUENCE [LARGE SCALE GENOMIC DNA]</scope>
    <source>
        <strain evidence="2 3">NBRC 108923</strain>
    </source>
</reference>
<dbReference type="Proteomes" id="UP000626026">
    <property type="component" value="Unassembled WGS sequence"/>
</dbReference>
<comment type="caution">
    <text evidence="2">The sequence shown here is derived from an EMBL/GenBank/DDBJ whole genome shotgun (WGS) entry which is preliminary data.</text>
</comment>
<evidence type="ECO:0000256" key="1">
    <source>
        <dbReference type="SAM" id="MobiDB-lite"/>
    </source>
</evidence>
<evidence type="ECO:0000313" key="3">
    <source>
        <dbReference type="Proteomes" id="UP000626026"/>
    </source>
</evidence>
<dbReference type="InterPro" id="IPR024400">
    <property type="entry name" value="DUF2635"/>
</dbReference>
<protein>
    <submittedName>
        <fullName evidence="2">DUF2635 domain-containing protein</fullName>
    </submittedName>
</protein>
<name>A0ABR7RRF9_9PROT</name>
<feature type="region of interest" description="Disordered" evidence="1">
    <location>
        <begin position="47"/>
        <end position="75"/>
    </location>
</feature>
<accession>A0ABR7RRF9</accession>
<organism evidence="2 3">
    <name type="scientific">Teichococcus aerophilus</name>
    <dbReference type="NCBI Taxonomy" id="1224513"/>
    <lineage>
        <taxon>Bacteria</taxon>
        <taxon>Pseudomonadati</taxon>
        <taxon>Pseudomonadota</taxon>
        <taxon>Alphaproteobacteria</taxon>
        <taxon>Acetobacterales</taxon>
        <taxon>Roseomonadaceae</taxon>
        <taxon>Roseomonas</taxon>
    </lineage>
</organism>
<sequence>MSVKPAPGLSVRDPVLRDLLPAEGRPVERSEYWLRRLADGDVVEMSAPPAVAPQDGAVAEPDATPADAPQPEAEA</sequence>
<dbReference type="Pfam" id="PF10948">
    <property type="entry name" value="DUF2635"/>
    <property type="match status" value="1"/>
</dbReference>
<dbReference type="EMBL" id="JACTVA010000041">
    <property type="protein sequence ID" value="MBC9208936.1"/>
    <property type="molecule type" value="Genomic_DNA"/>
</dbReference>
<evidence type="ECO:0000313" key="2">
    <source>
        <dbReference type="EMBL" id="MBC9208936.1"/>
    </source>
</evidence>
<gene>
    <name evidence="2" type="ORF">IBL26_18965</name>
</gene>
<proteinExistence type="predicted"/>